<proteinExistence type="predicted"/>
<comment type="caution">
    <text evidence="1">The sequence shown here is derived from an EMBL/GenBank/DDBJ whole genome shotgun (WGS) entry which is preliminary data.</text>
</comment>
<evidence type="ECO:0000313" key="2">
    <source>
        <dbReference type="Proteomes" id="UP000799754"/>
    </source>
</evidence>
<dbReference type="EMBL" id="MU006748">
    <property type="protein sequence ID" value="KAF2622090.1"/>
    <property type="molecule type" value="Genomic_DNA"/>
</dbReference>
<evidence type="ECO:0000313" key="1">
    <source>
        <dbReference type="EMBL" id="KAF2622090.1"/>
    </source>
</evidence>
<organism evidence="1 2">
    <name type="scientific">Macroventuria anomochaeta</name>
    <dbReference type="NCBI Taxonomy" id="301207"/>
    <lineage>
        <taxon>Eukaryota</taxon>
        <taxon>Fungi</taxon>
        <taxon>Dikarya</taxon>
        <taxon>Ascomycota</taxon>
        <taxon>Pezizomycotina</taxon>
        <taxon>Dothideomycetes</taxon>
        <taxon>Pleosporomycetidae</taxon>
        <taxon>Pleosporales</taxon>
        <taxon>Pleosporineae</taxon>
        <taxon>Didymellaceae</taxon>
        <taxon>Macroventuria</taxon>
    </lineage>
</organism>
<keyword evidence="2" id="KW-1185">Reference proteome</keyword>
<reference evidence="1" key="1">
    <citation type="journal article" date="2020" name="Stud. Mycol.">
        <title>101 Dothideomycetes genomes: a test case for predicting lifestyles and emergence of pathogens.</title>
        <authorList>
            <person name="Haridas S."/>
            <person name="Albert R."/>
            <person name="Binder M."/>
            <person name="Bloem J."/>
            <person name="Labutti K."/>
            <person name="Salamov A."/>
            <person name="Andreopoulos B."/>
            <person name="Baker S."/>
            <person name="Barry K."/>
            <person name="Bills G."/>
            <person name="Bluhm B."/>
            <person name="Cannon C."/>
            <person name="Castanera R."/>
            <person name="Culley D."/>
            <person name="Daum C."/>
            <person name="Ezra D."/>
            <person name="Gonzalez J."/>
            <person name="Henrissat B."/>
            <person name="Kuo A."/>
            <person name="Liang C."/>
            <person name="Lipzen A."/>
            <person name="Lutzoni F."/>
            <person name="Magnuson J."/>
            <person name="Mondo S."/>
            <person name="Nolan M."/>
            <person name="Ohm R."/>
            <person name="Pangilinan J."/>
            <person name="Park H.-J."/>
            <person name="Ramirez L."/>
            <person name="Alfaro M."/>
            <person name="Sun H."/>
            <person name="Tritt A."/>
            <person name="Yoshinaga Y."/>
            <person name="Zwiers L.-H."/>
            <person name="Turgeon B."/>
            <person name="Goodwin S."/>
            <person name="Spatafora J."/>
            <person name="Crous P."/>
            <person name="Grigoriev I."/>
        </authorList>
    </citation>
    <scope>NUCLEOTIDE SEQUENCE</scope>
    <source>
        <strain evidence="1">CBS 525.71</strain>
    </source>
</reference>
<dbReference type="Proteomes" id="UP000799754">
    <property type="component" value="Unassembled WGS sequence"/>
</dbReference>
<name>A0ACB6RL17_9PLEO</name>
<protein>
    <submittedName>
        <fullName evidence="1">Uncharacterized protein</fullName>
    </submittedName>
</protein>
<sequence>MSFQKLTVAKLINYTVGFSSEDARKPRLILSLDPTQLFTMIFLQLFLLWFLVGSIDEGIPLRRDEVANRKPCYSRQQSCTTGHFSQVLVAFARSNVQKGCDHNVSERSPGQVTKVAAHQP</sequence>
<gene>
    <name evidence="1" type="ORF">BU25DRAFT_218874</name>
</gene>
<accession>A0ACB6RL17</accession>